<dbReference type="EMBL" id="FPAW01000052">
    <property type="protein sequence ID" value="SFU20522.1"/>
    <property type="molecule type" value="Genomic_DNA"/>
</dbReference>
<protein>
    <submittedName>
        <fullName evidence="1">Uncharacterized protein</fullName>
    </submittedName>
</protein>
<accession>A0A1I7E9E1</accession>
<dbReference type="STRING" id="999627.SAMN05216236_1528"/>
<proteinExistence type="predicted"/>
<evidence type="ECO:0000313" key="2">
    <source>
        <dbReference type="Proteomes" id="UP000182466"/>
    </source>
</evidence>
<keyword evidence="2" id="KW-1185">Reference proteome</keyword>
<organism evidence="1 2">
    <name type="scientific">Sedimentitalea nanhaiensis</name>
    <dbReference type="NCBI Taxonomy" id="999627"/>
    <lineage>
        <taxon>Bacteria</taxon>
        <taxon>Pseudomonadati</taxon>
        <taxon>Pseudomonadota</taxon>
        <taxon>Alphaproteobacteria</taxon>
        <taxon>Rhodobacterales</taxon>
        <taxon>Paracoccaceae</taxon>
        <taxon>Sedimentitalea</taxon>
    </lineage>
</organism>
<name>A0A1I7E9E1_9RHOB</name>
<sequence length="33" mass="3568">MTHKRDVSAVSLHDAETDKNVLKACIVGCMAHS</sequence>
<dbReference type="AlphaFoldDB" id="A0A1I7E9E1"/>
<reference evidence="1 2" key="1">
    <citation type="submission" date="2016-10" db="EMBL/GenBank/DDBJ databases">
        <authorList>
            <person name="de Groot N.N."/>
        </authorList>
    </citation>
    <scope>NUCLEOTIDE SEQUENCE [LARGE SCALE GENOMIC DNA]</scope>
    <source>
        <strain evidence="1 2">CGMCC 1.10959</strain>
    </source>
</reference>
<gene>
    <name evidence="1" type="ORF">SAMN05216236_1528</name>
</gene>
<evidence type="ECO:0000313" key="1">
    <source>
        <dbReference type="EMBL" id="SFU20522.1"/>
    </source>
</evidence>
<dbReference type="Proteomes" id="UP000182466">
    <property type="component" value="Unassembled WGS sequence"/>
</dbReference>